<organism evidence="3 4">
    <name type="scientific">Levilinea saccharolytica</name>
    <dbReference type="NCBI Taxonomy" id="229921"/>
    <lineage>
        <taxon>Bacteria</taxon>
        <taxon>Bacillati</taxon>
        <taxon>Chloroflexota</taxon>
        <taxon>Anaerolineae</taxon>
        <taxon>Anaerolineales</taxon>
        <taxon>Anaerolineaceae</taxon>
        <taxon>Levilinea</taxon>
    </lineage>
</organism>
<protein>
    <recommendedName>
        <fullName evidence="2">Oxidoreductase molybdopterin-binding domain-containing protein</fullName>
    </recommendedName>
</protein>
<dbReference type="Pfam" id="PF00174">
    <property type="entry name" value="Oxidored_molyb"/>
    <property type="match status" value="1"/>
</dbReference>
<reference evidence="3 4" key="1">
    <citation type="submission" date="2015-07" db="EMBL/GenBank/DDBJ databases">
        <title>Genome sequence of Levilinea saccharolytica DSM 16555.</title>
        <authorList>
            <person name="Hemp J."/>
            <person name="Ward L.M."/>
            <person name="Pace L.A."/>
            <person name="Fischer W.W."/>
        </authorList>
    </citation>
    <scope>NUCLEOTIDE SEQUENCE [LARGE SCALE GENOMIC DNA]</scope>
    <source>
        <strain evidence="3 4">KIBI-1</strain>
    </source>
</reference>
<name>A0A0P6Z333_9CHLR</name>
<proteinExistence type="predicted"/>
<evidence type="ECO:0000313" key="4">
    <source>
        <dbReference type="Proteomes" id="UP000050501"/>
    </source>
</evidence>
<dbReference type="STRING" id="229921.ADN01_00235"/>
<evidence type="ECO:0000256" key="1">
    <source>
        <dbReference type="SAM" id="SignalP"/>
    </source>
</evidence>
<dbReference type="AlphaFoldDB" id="A0A0P6Z333"/>
<sequence length="485" mass="51982">MRKHTLLAFILALSLILAGCQPAAAPEPTAAPTAVPTAAEVLAPELPALTVLSGEKSLELTLEEVLKMPAVEGYAGIKSSTGKITPPALFKGVLITDLLKDMGGLTPELGVQLEAEDGYAITYSADQITEGDFITYDPVTGDEIEVSGPLQVILAYEMDGQPLDAKRDGQLRVAVISAEKNQVVDGHWAVKWVSKLTVKDMGEEWTLVLDGAITQEIDRGTFESGAAENCHKATWTDDKAQEWTGIPLWLLVGYVDDEIKHNGPAFNDALADAGYTVEVVAKDGYSVTFDSAKVKRNDNMIVAYLMNGNPLTEKDFPLHLVGSDATKKDSIGSIAQIIVHLDAKPAAESASTEEVKPTEAAPAPAAEVSGDFVITGMVETPTGWTMDDLKKLEVVKLNVEHPKKGKMDVEGVLLKTLFDVVKVKVEAATLVLTASDGYTAEAKMADVLACKDCLVQFTEDGKLNAVMPGLESSTWVKEIVKFEIK</sequence>
<feature type="signal peptide" evidence="1">
    <location>
        <begin position="1"/>
        <end position="25"/>
    </location>
</feature>
<feature type="domain" description="Oxidoreductase molybdopterin-binding" evidence="2">
    <location>
        <begin position="55"/>
        <end position="200"/>
    </location>
</feature>
<dbReference type="Gene3D" id="3.90.420.10">
    <property type="entry name" value="Oxidoreductase, molybdopterin-binding domain"/>
    <property type="match status" value="3"/>
</dbReference>
<dbReference type="EMBL" id="LGCM01000002">
    <property type="protein sequence ID" value="KPL91759.1"/>
    <property type="molecule type" value="Genomic_DNA"/>
</dbReference>
<dbReference type="SUPFAM" id="SSF56524">
    <property type="entry name" value="Oxidoreductase molybdopterin-binding domain"/>
    <property type="match status" value="3"/>
</dbReference>
<comment type="caution">
    <text evidence="3">The sequence shown here is derived from an EMBL/GenBank/DDBJ whole genome shotgun (WGS) entry which is preliminary data.</text>
</comment>
<evidence type="ECO:0000313" key="3">
    <source>
        <dbReference type="EMBL" id="KPL91759.1"/>
    </source>
</evidence>
<dbReference type="PROSITE" id="PS51257">
    <property type="entry name" value="PROKAR_LIPOPROTEIN"/>
    <property type="match status" value="1"/>
</dbReference>
<gene>
    <name evidence="3" type="ORF">ADN01_00235</name>
</gene>
<dbReference type="InterPro" id="IPR000572">
    <property type="entry name" value="OxRdtase_Mopterin-bd_dom"/>
</dbReference>
<dbReference type="RefSeq" id="WP_062417967.1">
    <property type="nucleotide sequence ID" value="NZ_DF967974.1"/>
</dbReference>
<dbReference type="Proteomes" id="UP000050501">
    <property type="component" value="Unassembled WGS sequence"/>
</dbReference>
<keyword evidence="4" id="KW-1185">Reference proteome</keyword>
<evidence type="ECO:0000259" key="2">
    <source>
        <dbReference type="Pfam" id="PF00174"/>
    </source>
</evidence>
<feature type="chain" id="PRO_5006134116" description="Oxidoreductase molybdopterin-binding domain-containing protein" evidence="1">
    <location>
        <begin position="26"/>
        <end position="485"/>
    </location>
</feature>
<dbReference type="InterPro" id="IPR036374">
    <property type="entry name" value="OxRdtase_Mopterin-bd_sf"/>
</dbReference>
<dbReference type="OrthoDB" id="367098at2"/>
<keyword evidence="1" id="KW-0732">Signal</keyword>
<accession>A0A0P6Z333</accession>